<name>A0A8J2U002_9MICO</name>
<comment type="caution">
    <text evidence="3">The sequence shown here is derived from an EMBL/GenBank/DDBJ whole genome shotgun (WGS) entry which is preliminary data.</text>
</comment>
<dbReference type="Pfam" id="PF01592">
    <property type="entry name" value="NifU_N"/>
    <property type="match status" value="1"/>
</dbReference>
<accession>A0A8J2U002</accession>
<proteinExistence type="predicted"/>
<dbReference type="SUPFAM" id="SSF82649">
    <property type="entry name" value="SufE/NifU"/>
    <property type="match status" value="1"/>
</dbReference>
<gene>
    <name evidence="3" type="ORF">GCM10011333_26930</name>
</gene>
<evidence type="ECO:0000256" key="1">
    <source>
        <dbReference type="SAM" id="MobiDB-lite"/>
    </source>
</evidence>
<dbReference type="Gene3D" id="3.90.1010.10">
    <property type="match status" value="1"/>
</dbReference>
<keyword evidence="4" id="KW-1185">Reference proteome</keyword>
<dbReference type="GO" id="GO:0051536">
    <property type="term" value="F:iron-sulfur cluster binding"/>
    <property type="evidence" value="ECO:0007669"/>
    <property type="project" value="InterPro"/>
</dbReference>
<reference evidence="3" key="2">
    <citation type="submission" date="2020-09" db="EMBL/GenBank/DDBJ databases">
        <authorList>
            <person name="Sun Q."/>
            <person name="Zhou Y."/>
        </authorList>
    </citation>
    <scope>NUCLEOTIDE SEQUENCE</scope>
    <source>
        <strain evidence="3">CGMCC 1.12785</strain>
    </source>
</reference>
<dbReference type="InterPro" id="IPR002871">
    <property type="entry name" value="NIF_FeS_clus_asmbl_NifU_N"/>
</dbReference>
<dbReference type="GO" id="GO:0005506">
    <property type="term" value="F:iron ion binding"/>
    <property type="evidence" value="ECO:0007669"/>
    <property type="project" value="InterPro"/>
</dbReference>
<evidence type="ECO:0000259" key="2">
    <source>
        <dbReference type="Pfam" id="PF01592"/>
    </source>
</evidence>
<dbReference type="AlphaFoldDB" id="A0A8J2U002"/>
<organism evidence="3 4">
    <name type="scientific">Sediminivirga luteola</name>
    <dbReference type="NCBI Taxonomy" id="1774748"/>
    <lineage>
        <taxon>Bacteria</taxon>
        <taxon>Bacillati</taxon>
        <taxon>Actinomycetota</taxon>
        <taxon>Actinomycetes</taxon>
        <taxon>Micrococcales</taxon>
        <taxon>Brevibacteriaceae</taxon>
        <taxon>Sediminivirga</taxon>
    </lineage>
</organism>
<evidence type="ECO:0000313" key="3">
    <source>
        <dbReference type="EMBL" id="GGA22559.1"/>
    </source>
</evidence>
<protein>
    <submittedName>
        <fullName evidence="3">Putative SUF system FeS assembly protein</fullName>
    </submittedName>
</protein>
<dbReference type="RefSeq" id="WP_188551421.1">
    <property type="nucleotide sequence ID" value="NZ_BMFY01000013.1"/>
</dbReference>
<dbReference type="GO" id="GO:0016226">
    <property type="term" value="P:iron-sulfur cluster assembly"/>
    <property type="evidence" value="ECO:0007669"/>
    <property type="project" value="InterPro"/>
</dbReference>
<dbReference type="Proteomes" id="UP000616114">
    <property type="component" value="Unassembled WGS sequence"/>
</dbReference>
<evidence type="ECO:0000313" key="4">
    <source>
        <dbReference type="Proteomes" id="UP000616114"/>
    </source>
</evidence>
<dbReference type="CDD" id="cd06664">
    <property type="entry name" value="IscU_like"/>
    <property type="match status" value="1"/>
</dbReference>
<feature type="region of interest" description="Disordered" evidence="1">
    <location>
        <begin position="153"/>
        <end position="173"/>
    </location>
</feature>
<sequence>MSLEQLYQQVILDHARQRHGNTVPISGLPEVPRPPYFGHSHQVNPTCGDEITVEVERREEDGRIVLRWDGQGCSISMASASVLSELAQEAKPDEVAPVMAGFQALMHSRGQGAPDEELLGDAAAFHGVSRYPARIKCALLAWKAFEDALRQASADYPDENGDRSTGAGRNEED</sequence>
<dbReference type="EMBL" id="BMFY01000013">
    <property type="protein sequence ID" value="GGA22559.1"/>
    <property type="molecule type" value="Genomic_DNA"/>
</dbReference>
<dbReference type="NCBIfam" id="TIGR01994">
    <property type="entry name" value="SUF_scaf_2"/>
    <property type="match status" value="1"/>
</dbReference>
<feature type="domain" description="NIF system FeS cluster assembly NifU N-terminal" evidence="2">
    <location>
        <begin position="34"/>
        <end position="137"/>
    </location>
</feature>
<reference evidence="3" key="1">
    <citation type="journal article" date="2014" name="Int. J. Syst. Evol. Microbiol.">
        <title>Complete genome sequence of Corynebacterium casei LMG S-19264T (=DSM 44701T), isolated from a smear-ripened cheese.</title>
        <authorList>
            <consortium name="US DOE Joint Genome Institute (JGI-PGF)"/>
            <person name="Walter F."/>
            <person name="Albersmeier A."/>
            <person name="Kalinowski J."/>
            <person name="Ruckert C."/>
        </authorList>
    </citation>
    <scope>NUCLEOTIDE SEQUENCE</scope>
    <source>
        <strain evidence="3">CGMCC 1.12785</strain>
    </source>
</reference>